<protein>
    <submittedName>
        <fullName evidence="4">Putative acetyltransferase</fullName>
    </submittedName>
</protein>
<organism evidence="4 5">
    <name type="scientific">Halolamina pelagica</name>
    <dbReference type="NCBI Taxonomy" id="699431"/>
    <lineage>
        <taxon>Archaea</taxon>
        <taxon>Methanobacteriati</taxon>
        <taxon>Methanobacteriota</taxon>
        <taxon>Stenosarchaea group</taxon>
        <taxon>Halobacteria</taxon>
        <taxon>Halobacteriales</taxon>
        <taxon>Haloferacaceae</taxon>
    </lineage>
</organism>
<keyword evidence="1 4" id="KW-0808">Transferase</keyword>
<sequence length="171" mass="18891">MADVTLREATDDDAAALAATYRDAYAENRRLGFPAKSGSATPEQVARWIRDHRVFVAESEGTVIGGVRLERVDGSERSAAGSQQSATDDAIVTLSRLGVRERWKGDGVGSQLLEHAERAAREAGYTTVRLTTPDEHPFLPEFYHAHGYEITGDYPLAYRDYDEVVMEKSLD</sequence>
<evidence type="ECO:0000313" key="5">
    <source>
        <dbReference type="Proteomes" id="UP000050535"/>
    </source>
</evidence>
<dbReference type="CDD" id="cd04301">
    <property type="entry name" value="NAT_SF"/>
    <property type="match status" value="1"/>
</dbReference>
<evidence type="ECO:0000259" key="3">
    <source>
        <dbReference type="PROSITE" id="PS51186"/>
    </source>
</evidence>
<dbReference type="PROSITE" id="PS51186">
    <property type="entry name" value="GNAT"/>
    <property type="match status" value="1"/>
</dbReference>
<feature type="domain" description="N-acetyltransferase" evidence="3">
    <location>
        <begin position="4"/>
        <end position="171"/>
    </location>
</feature>
<dbReference type="OrthoDB" id="11597at2157"/>
<dbReference type="EMBL" id="LGUC01000001">
    <property type="protein sequence ID" value="KPN29663.1"/>
    <property type="molecule type" value="Genomic_DNA"/>
</dbReference>
<dbReference type="AlphaFoldDB" id="A0A0P7HSL1"/>
<dbReference type="RefSeq" id="WP_054582905.1">
    <property type="nucleotide sequence ID" value="NZ_LGUC01000001.1"/>
</dbReference>
<dbReference type="InterPro" id="IPR050832">
    <property type="entry name" value="Bact_Acetyltransf"/>
</dbReference>
<accession>A0A0P7HSL1</accession>
<keyword evidence="5" id="KW-1185">Reference proteome</keyword>
<dbReference type="Gene3D" id="3.40.630.30">
    <property type="match status" value="1"/>
</dbReference>
<dbReference type="InterPro" id="IPR016181">
    <property type="entry name" value="Acyl_CoA_acyltransferase"/>
</dbReference>
<dbReference type="STRING" id="699431.SY89_00378"/>
<name>A0A0P7HSL1_9EURY</name>
<dbReference type="InterPro" id="IPR000182">
    <property type="entry name" value="GNAT_dom"/>
</dbReference>
<keyword evidence="2" id="KW-0012">Acyltransferase</keyword>
<dbReference type="Pfam" id="PF13508">
    <property type="entry name" value="Acetyltransf_7"/>
    <property type="match status" value="1"/>
</dbReference>
<evidence type="ECO:0000256" key="2">
    <source>
        <dbReference type="ARBA" id="ARBA00023315"/>
    </source>
</evidence>
<reference evidence="5" key="1">
    <citation type="submission" date="2013-11" db="EMBL/GenBank/DDBJ databases">
        <authorList>
            <person name="Hoang H.T."/>
            <person name="Killian M.L."/>
            <person name="Madson D.M."/>
            <person name="Arruda P.H.E."/>
            <person name="Sun D."/>
            <person name="Schwartz K.J."/>
            <person name="Yoon K."/>
        </authorList>
    </citation>
    <scope>NUCLEOTIDE SEQUENCE [LARGE SCALE GENOMIC DNA]</scope>
    <source>
        <strain evidence="5">CDK2</strain>
    </source>
</reference>
<dbReference type="Proteomes" id="UP000050535">
    <property type="component" value="Unassembled WGS sequence"/>
</dbReference>
<gene>
    <name evidence="4" type="ORF">SY89_00378</name>
</gene>
<dbReference type="PANTHER" id="PTHR43877">
    <property type="entry name" value="AMINOALKYLPHOSPHONATE N-ACETYLTRANSFERASE-RELATED-RELATED"/>
    <property type="match status" value="1"/>
</dbReference>
<comment type="caution">
    <text evidence="4">The sequence shown here is derived from an EMBL/GenBank/DDBJ whole genome shotgun (WGS) entry which is preliminary data.</text>
</comment>
<proteinExistence type="predicted"/>
<dbReference type="SUPFAM" id="SSF55729">
    <property type="entry name" value="Acyl-CoA N-acyltransferases (Nat)"/>
    <property type="match status" value="1"/>
</dbReference>
<evidence type="ECO:0000256" key="1">
    <source>
        <dbReference type="ARBA" id="ARBA00022679"/>
    </source>
</evidence>
<dbReference type="GO" id="GO:0016747">
    <property type="term" value="F:acyltransferase activity, transferring groups other than amino-acyl groups"/>
    <property type="evidence" value="ECO:0007669"/>
    <property type="project" value="InterPro"/>
</dbReference>
<evidence type="ECO:0000313" key="4">
    <source>
        <dbReference type="EMBL" id="KPN29663.1"/>
    </source>
</evidence>